<reference evidence="2" key="1">
    <citation type="submission" date="2021-02" db="EMBL/GenBank/DDBJ databases">
        <authorList>
            <person name="Dougan E. K."/>
            <person name="Rhodes N."/>
            <person name="Thang M."/>
            <person name="Chan C."/>
        </authorList>
    </citation>
    <scope>NUCLEOTIDE SEQUENCE</scope>
</reference>
<feature type="region of interest" description="Disordered" evidence="1">
    <location>
        <begin position="1"/>
        <end position="40"/>
    </location>
</feature>
<feature type="non-terminal residue" evidence="2">
    <location>
        <position position="114"/>
    </location>
</feature>
<evidence type="ECO:0000313" key="3">
    <source>
        <dbReference type="Proteomes" id="UP000626109"/>
    </source>
</evidence>
<protein>
    <submittedName>
        <fullName evidence="2">Uncharacterized protein</fullName>
    </submittedName>
</protein>
<organism evidence="2 3">
    <name type="scientific">Polarella glacialis</name>
    <name type="common">Dinoflagellate</name>
    <dbReference type="NCBI Taxonomy" id="89957"/>
    <lineage>
        <taxon>Eukaryota</taxon>
        <taxon>Sar</taxon>
        <taxon>Alveolata</taxon>
        <taxon>Dinophyceae</taxon>
        <taxon>Suessiales</taxon>
        <taxon>Suessiaceae</taxon>
        <taxon>Polarella</taxon>
    </lineage>
</organism>
<accession>A0A813JK43</accession>
<proteinExistence type="predicted"/>
<dbReference type="Proteomes" id="UP000626109">
    <property type="component" value="Unassembled WGS sequence"/>
</dbReference>
<gene>
    <name evidence="2" type="ORF">PGLA2088_LOCUS21206</name>
</gene>
<sequence length="114" mass="12746">AAGCDRDSMMDDGDDDDEELEEEELEDDFGEESEDMGSFEEWLADRPPLFRFEGKAGGLAWEFPLSRIEKKELLLLQLLAEEAERKAQIAELQAALQASPKARGARLSYASTTC</sequence>
<evidence type="ECO:0000313" key="2">
    <source>
        <dbReference type="EMBL" id="CAE8679148.1"/>
    </source>
</evidence>
<dbReference type="EMBL" id="CAJNNW010025743">
    <property type="protein sequence ID" value="CAE8679148.1"/>
    <property type="molecule type" value="Genomic_DNA"/>
</dbReference>
<name>A0A813JK43_POLGL</name>
<dbReference type="AlphaFoldDB" id="A0A813JK43"/>
<comment type="caution">
    <text evidence="2">The sequence shown here is derived from an EMBL/GenBank/DDBJ whole genome shotgun (WGS) entry which is preliminary data.</text>
</comment>
<feature type="compositionally biased region" description="Acidic residues" evidence="1">
    <location>
        <begin position="10"/>
        <end position="38"/>
    </location>
</feature>
<evidence type="ECO:0000256" key="1">
    <source>
        <dbReference type="SAM" id="MobiDB-lite"/>
    </source>
</evidence>